<dbReference type="GO" id="GO:0006222">
    <property type="term" value="P:UMP biosynthetic process"/>
    <property type="evidence" value="ECO:0007669"/>
    <property type="project" value="TreeGrafter"/>
</dbReference>
<accession>A0A8X7TT04</accession>
<dbReference type="OrthoDB" id="10263753at2759"/>
<gene>
    <name evidence="3" type="ORF">Bca52824_081197</name>
</gene>
<evidence type="ECO:0000256" key="2">
    <source>
        <dbReference type="ARBA" id="ARBA00022975"/>
    </source>
</evidence>
<sequence length="131" mass="14113">MRLPRQIIGGGGAATCINESFEVTLFGFLRGPSVLKTIITAVWRSKTTELSKPSKESSKKYQTCLITEDLLTSSASVLEAVAPLRAVGIMGSDVVVLIDRQQGGRENLTRNWLNRSAQVSGEFAQVSGGEQ</sequence>
<comment type="caution">
    <text evidence="3">The sequence shown here is derived from an EMBL/GenBank/DDBJ whole genome shotgun (WGS) entry which is preliminary data.</text>
</comment>
<dbReference type="GO" id="GO:0004588">
    <property type="term" value="F:orotate phosphoribosyltransferase activity"/>
    <property type="evidence" value="ECO:0007669"/>
    <property type="project" value="TreeGrafter"/>
</dbReference>
<comment type="pathway">
    <text evidence="1">Pyrimidine metabolism; UMP biosynthesis via de novo pathway.</text>
</comment>
<dbReference type="Proteomes" id="UP000886595">
    <property type="component" value="Unassembled WGS sequence"/>
</dbReference>
<name>A0A8X7TT04_BRACI</name>
<reference evidence="3 4" key="1">
    <citation type="submission" date="2020-02" db="EMBL/GenBank/DDBJ databases">
        <authorList>
            <person name="Ma Q."/>
            <person name="Huang Y."/>
            <person name="Song X."/>
            <person name="Pei D."/>
        </authorList>
    </citation>
    <scope>NUCLEOTIDE SEQUENCE [LARGE SCALE GENOMIC DNA]</scope>
    <source>
        <strain evidence="3">Sxm20200214</strain>
        <tissue evidence="3">Leaf</tissue>
    </source>
</reference>
<dbReference type="GO" id="GO:0004590">
    <property type="term" value="F:orotidine-5'-phosphate decarboxylase activity"/>
    <property type="evidence" value="ECO:0007669"/>
    <property type="project" value="TreeGrafter"/>
</dbReference>
<dbReference type="SUPFAM" id="SSF53271">
    <property type="entry name" value="PRTase-like"/>
    <property type="match status" value="1"/>
</dbReference>
<dbReference type="PANTHER" id="PTHR19278">
    <property type="entry name" value="OROTATE PHOSPHORIBOSYLTRANSFERASE"/>
    <property type="match status" value="1"/>
</dbReference>
<dbReference type="GO" id="GO:0019856">
    <property type="term" value="P:pyrimidine nucleobase biosynthetic process"/>
    <property type="evidence" value="ECO:0007669"/>
    <property type="project" value="TreeGrafter"/>
</dbReference>
<proteinExistence type="predicted"/>
<keyword evidence="2" id="KW-0665">Pyrimidine biosynthesis</keyword>
<keyword evidence="4" id="KW-1185">Reference proteome</keyword>
<dbReference type="AlphaFoldDB" id="A0A8X7TT04"/>
<evidence type="ECO:0000256" key="1">
    <source>
        <dbReference type="ARBA" id="ARBA00004725"/>
    </source>
</evidence>
<dbReference type="InterPro" id="IPR029057">
    <property type="entry name" value="PRTase-like"/>
</dbReference>
<protein>
    <submittedName>
        <fullName evidence="3">Uncharacterized protein</fullName>
    </submittedName>
</protein>
<evidence type="ECO:0000313" key="4">
    <source>
        <dbReference type="Proteomes" id="UP000886595"/>
    </source>
</evidence>
<dbReference type="PANTHER" id="PTHR19278:SF9">
    <property type="entry name" value="URIDINE 5'-MONOPHOSPHATE SYNTHASE"/>
    <property type="match status" value="1"/>
</dbReference>
<evidence type="ECO:0000313" key="3">
    <source>
        <dbReference type="EMBL" id="KAG2251061.1"/>
    </source>
</evidence>
<organism evidence="3 4">
    <name type="scientific">Brassica carinata</name>
    <name type="common">Ethiopian mustard</name>
    <name type="synonym">Abyssinian cabbage</name>
    <dbReference type="NCBI Taxonomy" id="52824"/>
    <lineage>
        <taxon>Eukaryota</taxon>
        <taxon>Viridiplantae</taxon>
        <taxon>Streptophyta</taxon>
        <taxon>Embryophyta</taxon>
        <taxon>Tracheophyta</taxon>
        <taxon>Spermatophyta</taxon>
        <taxon>Magnoliopsida</taxon>
        <taxon>eudicotyledons</taxon>
        <taxon>Gunneridae</taxon>
        <taxon>Pentapetalae</taxon>
        <taxon>rosids</taxon>
        <taxon>malvids</taxon>
        <taxon>Brassicales</taxon>
        <taxon>Brassicaceae</taxon>
        <taxon>Brassiceae</taxon>
        <taxon>Brassica</taxon>
    </lineage>
</organism>
<dbReference type="EMBL" id="JAAMPC010000016">
    <property type="protein sequence ID" value="KAG2251061.1"/>
    <property type="molecule type" value="Genomic_DNA"/>
</dbReference>
<dbReference type="Gene3D" id="3.40.50.2020">
    <property type="match status" value="1"/>
</dbReference>